<name>A0A4U7ATL7_9PEZI</name>
<reference evidence="2 3" key="1">
    <citation type="submission" date="2018-02" db="EMBL/GenBank/DDBJ databases">
        <title>Draft genome sequences of Elsinoe sp., causing black scab on jojoba.</title>
        <authorList>
            <person name="Stodart B."/>
            <person name="Jeffress S."/>
            <person name="Ash G."/>
            <person name="Arun Chinnappa K."/>
        </authorList>
    </citation>
    <scope>NUCLEOTIDE SEQUENCE [LARGE SCALE GENOMIC DNA]</scope>
    <source>
        <strain evidence="2 3">Hillstone_2</strain>
    </source>
</reference>
<accession>A0A4U7ATL7</accession>
<comment type="caution">
    <text evidence="2">The sequence shown here is derived from an EMBL/GenBank/DDBJ whole genome shotgun (WGS) entry which is preliminary data.</text>
</comment>
<feature type="compositionally biased region" description="Basic and acidic residues" evidence="1">
    <location>
        <begin position="89"/>
        <end position="99"/>
    </location>
</feature>
<protein>
    <submittedName>
        <fullName evidence="2">Uncharacterized protein</fullName>
    </submittedName>
</protein>
<gene>
    <name evidence="2" type="ORF">C1H76_8843</name>
</gene>
<evidence type="ECO:0000313" key="3">
    <source>
        <dbReference type="Proteomes" id="UP000308133"/>
    </source>
</evidence>
<feature type="region of interest" description="Disordered" evidence="1">
    <location>
        <begin position="75"/>
        <end position="99"/>
    </location>
</feature>
<proteinExistence type="predicted"/>
<evidence type="ECO:0000313" key="2">
    <source>
        <dbReference type="EMBL" id="TKX18954.1"/>
    </source>
</evidence>
<organism evidence="2 3">
    <name type="scientific">Elsinoe australis</name>
    <dbReference type="NCBI Taxonomy" id="40998"/>
    <lineage>
        <taxon>Eukaryota</taxon>
        <taxon>Fungi</taxon>
        <taxon>Dikarya</taxon>
        <taxon>Ascomycota</taxon>
        <taxon>Pezizomycotina</taxon>
        <taxon>Dothideomycetes</taxon>
        <taxon>Dothideomycetidae</taxon>
        <taxon>Myriangiales</taxon>
        <taxon>Elsinoaceae</taxon>
        <taxon>Elsinoe</taxon>
    </lineage>
</organism>
<dbReference type="AlphaFoldDB" id="A0A4U7ATL7"/>
<dbReference type="Proteomes" id="UP000308133">
    <property type="component" value="Unassembled WGS sequence"/>
</dbReference>
<evidence type="ECO:0000256" key="1">
    <source>
        <dbReference type="SAM" id="MobiDB-lite"/>
    </source>
</evidence>
<dbReference type="EMBL" id="PTQR01000123">
    <property type="protein sequence ID" value="TKX18954.1"/>
    <property type="molecule type" value="Genomic_DNA"/>
</dbReference>
<sequence>MALLVNHAEKVLVRGRADGKRIMQTWYGMFKGDDRGYLNIPFPNRNLSKTHEVEDDQDEVNAWYLQEEREWLGDLGPESGNAGAADLAAVEKAKKEETI</sequence>